<accession>A0A8B8CEX0</accession>
<dbReference type="PROSITE" id="PS50283">
    <property type="entry name" value="NA_SOLUT_SYMP_3"/>
    <property type="match status" value="1"/>
</dbReference>
<keyword evidence="6" id="KW-0530">Neurotransmitter biosynthesis</keyword>
<dbReference type="InterPro" id="IPR001734">
    <property type="entry name" value="Na/solute_symporter"/>
</dbReference>
<keyword evidence="7 14" id="KW-1133">Transmembrane helix</keyword>
<dbReference type="KEGG" id="cvn:111118110"/>
<keyword evidence="3" id="KW-0813">Transport</keyword>
<dbReference type="PANTHER" id="PTHR45897">
    <property type="entry name" value="HIGH-AFFINITY CHOLINE TRANSPORTER 1"/>
    <property type="match status" value="1"/>
</dbReference>
<dbReference type="OrthoDB" id="546820at2759"/>
<gene>
    <name evidence="16 17" type="primary">LOC111118110</name>
</gene>
<dbReference type="GeneID" id="111118110"/>
<dbReference type="CDD" id="cd11474">
    <property type="entry name" value="SLC5sbd_CHT"/>
    <property type="match status" value="1"/>
</dbReference>
<name>A0A8B8CEX0_CRAVI</name>
<evidence type="ECO:0000313" key="17">
    <source>
        <dbReference type="RefSeq" id="XP_022313132.1"/>
    </source>
</evidence>
<dbReference type="AlphaFoldDB" id="A0A8B8CEX0"/>
<comment type="subcellular location">
    <subcellularLocation>
        <location evidence="1">Membrane</location>
        <topology evidence="1">Multi-pass membrane protein</topology>
    </subcellularLocation>
</comment>
<keyword evidence="11" id="KW-0325">Glycoprotein</keyword>
<evidence type="ECO:0000256" key="12">
    <source>
        <dbReference type="ARBA" id="ARBA00023201"/>
    </source>
</evidence>
<dbReference type="RefSeq" id="XP_022313131.1">
    <property type="nucleotide sequence ID" value="XM_022457423.1"/>
</dbReference>
<keyword evidence="12" id="KW-0739">Sodium transport</keyword>
<feature type="transmembrane region" description="Helical" evidence="14">
    <location>
        <begin position="398"/>
        <end position="420"/>
    </location>
</feature>
<evidence type="ECO:0000256" key="6">
    <source>
        <dbReference type="ARBA" id="ARBA00022979"/>
    </source>
</evidence>
<feature type="transmembrane region" description="Helical" evidence="14">
    <location>
        <begin position="473"/>
        <end position="491"/>
    </location>
</feature>
<feature type="transmembrane region" description="Helical" evidence="14">
    <location>
        <begin position="6"/>
        <end position="25"/>
    </location>
</feature>
<feature type="transmembrane region" description="Helical" evidence="14">
    <location>
        <begin position="224"/>
        <end position="247"/>
    </location>
</feature>
<feature type="transmembrane region" description="Helical" evidence="14">
    <location>
        <begin position="122"/>
        <end position="143"/>
    </location>
</feature>
<dbReference type="FunFam" id="1.20.1730.10:FF:000008">
    <property type="entry name" value="High affinity choline transporter 1"/>
    <property type="match status" value="1"/>
</dbReference>
<evidence type="ECO:0000313" key="15">
    <source>
        <dbReference type="Proteomes" id="UP000694844"/>
    </source>
</evidence>
<feature type="transmembrane region" description="Helical" evidence="14">
    <location>
        <begin position="84"/>
        <end position="101"/>
    </location>
</feature>
<evidence type="ECO:0000256" key="10">
    <source>
        <dbReference type="ARBA" id="ARBA00023136"/>
    </source>
</evidence>
<keyword evidence="5" id="KW-0769">Symport</keyword>
<evidence type="ECO:0000256" key="9">
    <source>
        <dbReference type="ARBA" id="ARBA00023065"/>
    </source>
</evidence>
<evidence type="ECO:0000256" key="8">
    <source>
        <dbReference type="ARBA" id="ARBA00023053"/>
    </source>
</evidence>
<proteinExistence type="inferred from homology"/>
<keyword evidence="15" id="KW-1185">Reference proteome</keyword>
<dbReference type="Pfam" id="PF00474">
    <property type="entry name" value="SSF"/>
    <property type="match status" value="1"/>
</dbReference>
<dbReference type="PANTHER" id="PTHR45897:SF4">
    <property type="entry name" value="HIGH-AFFINITY CHOLINE TRANSPORTER 1"/>
    <property type="match status" value="1"/>
</dbReference>
<evidence type="ECO:0000313" key="16">
    <source>
        <dbReference type="RefSeq" id="XP_022313131.1"/>
    </source>
</evidence>
<protein>
    <submittedName>
        <fullName evidence="16 17">High-affinity choline transporter 1-like</fullName>
    </submittedName>
</protein>
<evidence type="ECO:0000256" key="7">
    <source>
        <dbReference type="ARBA" id="ARBA00022989"/>
    </source>
</evidence>
<keyword evidence="4 14" id="KW-0812">Transmembrane</keyword>
<evidence type="ECO:0000256" key="13">
    <source>
        <dbReference type="RuleBase" id="RU362091"/>
    </source>
</evidence>
<evidence type="ECO:0000256" key="11">
    <source>
        <dbReference type="ARBA" id="ARBA00023180"/>
    </source>
</evidence>
<dbReference type="InterPro" id="IPR052244">
    <property type="entry name" value="Choline_transporter"/>
</dbReference>
<feature type="transmembrane region" description="Helical" evidence="14">
    <location>
        <begin position="372"/>
        <end position="392"/>
    </location>
</feature>
<keyword evidence="9" id="KW-0406">Ion transport</keyword>
<keyword evidence="10 14" id="KW-0472">Membrane</keyword>
<feature type="transmembrane region" description="Helical" evidence="14">
    <location>
        <begin position="259"/>
        <end position="285"/>
    </location>
</feature>
<evidence type="ECO:0000256" key="4">
    <source>
        <dbReference type="ARBA" id="ARBA00022692"/>
    </source>
</evidence>
<evidence type="ECO:0000256" key="3">
    <source>
        <dbReference type="ARBA" id="ARBA00022448"/>
    </source>
</evidence>
<sequence length="542" mass="59487">MVLNVAGLVSVIIFYIIILVIGLWAARRTKGEANSENVMLAGRNIGVFVGVFTMTATWVGGGFINGTAETVFSYGLVNTQAPLGYALSLVIGGIFFARRMREHGYVTMLDPFTRKYGERMGGLIYIPALLGEVFWSGAILAALGSTLRVIIGLSHEVAIIVSACIAVFYTLFGGLYSVAYTDVVQLICIFIGLWICVPFAMTNDVVESISVNSSSEWVMEVDPVYVGVYVDSFLLLIFGGLPWQVYFQRVLSARTARTAQYLSFVGGLGCLIMAIPSVLIGAIAVNADWNRTAFVTRDNFNVSDIPNRASDILPLVLQYLTPDWVSFIGLGAVSAAVMSSADSSILSASCMFARNIYKMIFRQKASEKEIIWVMRIAIFGVGALATVMAITVKSIYTLWYLCSDLVYVVLFPQLLSVIYLKTSNTYGSLVAYVIGMFFRIAGGEPSLGIGVLIKFPYYSATNGQLFPFKTLCMLMSFTSLVLVSYLTDFLFTREILPPRFDIFKCVTNKGENKVELQKYSTTAQDFTNPAFGQSKESIPSEK</sequence>
<reference evidence="16 17" key="1">
    <citation type="submission" date="2025-04" db="UniProtKB">
        <authorList>
            <consortium name="RefSeq"/>
        </authorList>
    </citation>
    <scope>IDENTIFICATION</scope>
    <source>
        <tissue evidence="16 17">Whole sample</tissue>
    </source>
</reference>
<dbReference type="GO" id="GO:0005307">
    <property type="term" value="F:choline:sodium symporter activity"/>
    <property type="evidence" value="ECO:0007669"/>
    <property type="project" value="TreeGrafter"/>
</dbReference>
<dbReference type="Proteomes" id="UP000694844">
    <property type="component" value="Chromosome 2"/>
</dbReference>
<organism evidence="15 16">
    <name type="scientific">Crassostrea virginica</name>
    <name type="common">Eastern oyster</name>
    <dbReference type="NCBI Taxonomy" id="6565"/>
    <lineage>
        <taxon>Eukaryota</taxon>
        <taxon>Metazoa</taxon>
        <taxon>Spiralia</taxon>
        <taxon>Lophotrochozoa</taxon>
        <taxon>Mollusca</taxon>
        <taxon>Bivalvia</taxon>
        <taxon>Autobranchia</taxon>
        <taxon>Pteriomorphia</taxon>
        <taxon>Ostreida</taxon>
        <taxon>Ostreoidea</taxon>
        <taxon>Ostreidae</taxon>
        <taxon>Crassostrea</taxon>
    </lineage>
</organism>
<feature type="transmembrane region" description="Helical" evidence="14">
    <location>
        <begin position="429"/>
        <end position="453"/>
    </location>
</feature>
<comment type="similarity">
    <text evidence="2 13">Belongs to the sodium:solute symporter (SSF) (TC 2.A.21) family.</text>
</comment>
<dbReference type="GO" id="GO:0008292">
    <property type="term" value="P:acetylcholine biosynthetic process"/>
    <property type="evidence" value="ECO:0007669"/>
    <property type="project" value="UniProtKB-ARBA"/>
</dbReference>
<evidence type="ECO:0000256" key="2">
    <source>
        <dbReference type="ARBA" id="ARBA00006434"/>
    </source>
</evidence>
<dbReference type="RefSeq" id="XP_022313132.1">
    <property type="nucleotide sequence ID" value="XM_022457424.1"/>
</dbReference>
<feature type="transmembrane region" description="Helical" evidence="14">
    <location>
        <begin position="45"/>
        <end position="64"/>
    </location>
</feature>
<dbReference type="GO" id="GO:0005886">
    <property type="term" value="C:plasma membrane"/>
    <property type="evidence" value="ECO:0007669"/>
    <property type="project" value="TreeGrafter"/>
</dbReference>
<evidence type="ECO:0000256" key="14">
    <source>
        <dbReference type="SAM" id="Phobius"/>
    </source>
</evidence>
<keyword evidence="8" id="KW-0915">Sodium</keyword>
<feature type="transmembrane region" description="Helical" evidence="14">
    <location>
        <begin position="183"/>
        <end position="201"/>
    </location>
</feature>
<evidence type="ECO:0000256" key="5">
    <source>
        <dbReference type="ARBA" id="ARBA00022847"/>
    </source>
</evidence>
<feature type="transmembrane region" description="Helical" evidence="14">
    <location>
        <begin position="324"/>
        <end position="352"/>
    </location>
</feature>
<feature type="transmembrane region" description="Helical" evidence="14">
    <location>
        <begin position="149"/>
        <end position="171"/>
    </location>
</feature>
<dbReference type="Gene3D" id="1.20.1730.10">
    <property type="entry name" value="Sodium/glucose cotransporter"/>
    <property type="match status" value="1"/>
</dbReference>
<evidence type="ECO:0000256" key="1">
    <source>
        <dbReference type="ARBA" id="ARBA00004141"/>
    </source>
</evidence>
<dbReference type="InterPro" id="IPR038377">
    <property type="entry name" value="Na/Glc_symporter_sf"/>
</dbReference>